<keyword evidence="2" id="KW-1185">Reference proteome</keyword>
<name>A0A9X0AYE2_9HELO</name>
<dbReference type="Proteomes" id="UP001152300">
    <property type="component" value="Unassembled WGS sequence"/>
</dbReference>
<dbReference type="OrthoDB" id="5429780at2759"/>
<protein>
    <submittedName>
        <fullName evidence="1">Uncharacterized protein</fullName>
    </submittedName>
</protein>
<organism evidence="1 2">
    <name type="scientific">Sclerotinia nivalis</name>
    <dbReference type="NCBI Taxonomy" id="352851"/>
    <lineage>
        <taxon>Eukaryota</taxon>
        <taxon>Fungi</taxon>
        <taxon>Dikarya</taxon>
        <taxon>Ascomycota</taxon>
        <taxon>Pezizomycotina</taxon>
        <taxon>Leotiomycetes</taxon>
        <taxon>Helotiales</taxon>
        <taxon>Sclerotiniaceae</taxon>
        <taxon>Sclerotinia</taxon>
    </lineage>
</organism>
<proteinExistence type="predicted"/>
<sequence>MSSYSGLNPEEFKILEEEHIISASVNGKIKVSTGLLSPKTSDGGTTSSNSTSTASVRVLYKGQSSIEDFELPENLECVALVEYLGYTRTKAEEIFTRWAARPDPDSNPYSLKKYAIIELNNLERAPIREFLHQPAEAMRRFGISQEMVDKMTAPEHKDIFEAETLVYWLETAMRSRYGTVERYLEILKSRAIGILHTKDKK</sequence>
<evidence type="ECO:0000313" key="2">
    <source>
        <dbReference type="Proteomes" id="UP001152300"/>
    </source>
</evidence>
<dbReference type="EMBL" id="JAPEIS010000001">
    <property type="protein sequence ID" value="KAJ8071227.1"/>
    <property type="molecule type" value="Genomic_DNA"/>
</dbReference>
<gene>
    <name evidence="1" type="ORF">OCU04_001562</name>
</gene>
<accession>A0A9X0AYE2</accession>
<reference evidence="1" key="1">
    <citation type="submission" date="2022-11" db="EMBL/GenBank/DDBJ databases">
        <title>Genome Resource of Sclerotinia nivalis Strain SnTB1, a Plant Pathogen Isolated from American Ginseng.</title>
        <authorList>
            <person name="Fan S."/>
        </authorList>
    </citation>
    <scope>NUCLEOTIDE SEQUENCE</scope>
    <source>
        <strain evidence="1">SnTB1</strain>
    </source>
</reference>
<dbReference type="AlphaFoldDB" id="A0A9X0AYE2"/>
<comment type="caution">
    <text evidence="1">The sequence shown here is derived from an EMBL/GenBank/DDBJ whole genome shotgun (WGS) entry which is preliminary data.</text>
</comment>
<evidence type="ECO:0000313" key="1">
    <source>
        <dbReference type="EMBL" id="KAJ8071227.1"/>
    </source>
</evidence>